<keyword evidence="3" id="KW-1185">Reference proteome</keyword>
<dbReference type="AlphaFoldDB" id="A0AAI9V178"/>
<accession>A0AAI9V178</accession>
<comment type="caution">
    <text evidence="2">The sequence shown here is derived from an EMBL/GenBank/DDBJ whole genome shotgun (WGS) entry which is preliminary data.</text>
</comment>
<evidence type="ECO:0000313" key="2">
    <source>
        <dbReference type="EMBL" id="KAK1468370.1"/>
    </source>
</evidence>
<dbReference type="EMBL" id="MLGG01000001">
    <property type="protein sequence ID" value="KAK1468370.1"/>
    <property type="molecule type" value="Genomic_DNA"/>
</dbReference>
<gene>
    <name evidence="2" type="ORF">CMEL01_00137</name>
</gene>
<organism evidence="2 3">
    <name type="scientific">Colletotrichum melonis</name>
    <dbReference type="NCBI Taxonomy" id="1209925"/>
    <lineage>
        <taxon>Eukaryota</taxon>
        <taxon>Fungi</taxon>
        <taxon>Dikarya</taxon>
        <taxon>Ascomycota</taxon>
        <taxon>Pezizomycotina</taxon>
        <taxon>Sordariomycetes</taxon>
        <taxon>Hypocreomycetidae</taxon>
        <taxon>Glomerellales</taxon>
        <taxon>Glomerellaceae</taxon>
        <taxon>Colletotrichum</taxon>
        <taxon>Colletotrichum acutatum species complex</taxon>
    </lineage>
</organism>
<reference evidence="2 3" key="1">
    <citation type="submission" date="2016-10" db="EMBL/GenBank/DDBJ databases">
        <title>The genome sequence of Colletotrichum fioriniae PJ7.</title>
        <authorList>
            <person name="Baroncelli R."/>
        </authorList>
    </citation>
    <scope>NUCLEOTIDE SEQUENCE [LARGE SCALE GENOMIC DNA]</scope>
    <source>
        <strain evidence="2">Col 31</strain>
    </source>
</reference>
<evidence type="ECO:0000313" key="3">
    <source>
        <dbReference type="Proteomes" id="UP001239795"/>
    </source>
</evidence>
<name>A0AAI9V178_9PEZI</name>
<evidence type="ECO:0000256" key="1">
    <source>
        <dbReference type="SAM" id="MobiDB-lite"/>
    </source>
</evidence>
<sequence>MTSTTFIRPCGYYRRSCSRMIDIGTKNASPHTGRKQIGTDNTAAAPPSPWQALTAWTSSRGSPVHHTILSTDAASPAKASQLNYQRLNGSSSFLRERKKKRSILYAVICSPEAE</sequence>
<feature type="region of interest" description="Disordered" evidence="1">
    <location>
        <begin position="24"/>
        <end position="46"/>
    </location>
</feature>
<protein>
    <submittedName>
        <fullName evidence="2">Uncharacterized protein</fullName>
    </submittedName>
</protein>
<dbReference type="Proteomes" id="UP001239795">
    <property type="component" value="Unassembled WGS sequence"/>
</dbReference>
<proteinExistence type="predicted"/>